<organism evidence="1">
    <name type="scientific">marine metagenome</name>
    <dbReference type="NCBI Taxonomy" id="408172"/>
    <lineage>
        <taxon>unclassified sequences</taxon>
        <taxon>metagenomes</taxon>
        <taxon>ecological metagenomes</taxon>
    </lineage>
</organism>
<reference evidence="1" key="1">
    <citation type="submission" date="2018-05" db="EMBL/GenBank/DDBJ databases">
        <authorList>
            <person name="Lanie J.A."/>
            <person name="Ng W.-L."/>
            <person name="Kazmierczak K.M."/>
            <person name="Andrzejewski T.M."/>
            <person name="Davidsen T.M."/>
            <person name="Wayne K.J."/>
            <person name="Tettelin H."/>
            <person name="Glass J.I."/>
            <person name="Rusch D."/>
            <person name="Podicherti R."/>
            <person name="Tsui H.-C.T."/>
            <person name="Winkler M.E."/>
        </authorList>
    </citation>
    <scope>NUCLEOTIDE SEQUENCE</scope>
</reference>
<dbReference type="GO" id="GO:0006783">
    <property type="term" value="P:heme biosynthetic process"/>
    <property type="evidence" value="ECO:0007669"/>
    <property type="project" value="InterPro"/>
</dbReference>
<gene>
    <name evidence="1" type="ORF">METZ01_LOCUS209783</name>
</gene>
<feature type="non-terminal residue" evidence="1">
    <location>
        <position position="66"/>
    </location>
</feature>
<protein>
    <recommendedName>
        <fullName evidence="2">Ferrochelatase</fullName>
    </recommendedName>
</protein>
<accession>A0A382F2L5</accession>
<dbReference type="EMBL" id="UINC01047537">
    <property type="protein sequence ID" value="SVB56929.1"/>
    <property type="molecule type" value="Genomic_DNA"/>
</dbReference>
<dbReference type="InterPro" id="IPR001015">
    <property type="entry name" value="Ferrochelatase"/>
</dbReference>
<name>A0A382F2L5_9ZZZZ</name>
<dbReference type="Pfam" id="PF00762">
    <property type="entry name" value="Ferrochelatase"/>
    <property type="match status" value="1"/>
</dbReference>
<sequence>MQTKNNTSESSSANTAVLMINLGTPDAPNTPEVRTYLRELLSSDRVLDINPVLRWLLLNLFILPFR</sequence>
<dbReference type="Gene3D" id="3.40.50.1400">
    <property type="match status" value="1"/>
</dbReference>
<dbReference type="AlphaFoldDB" id="A0A382F2L5"/>
<proteinExistence type="predicted"/>
<evidence type="ECO:0000313" key="1">
    <source>
        <dbReference type="EMBL" id="SVB56929.1"/>
    </source>
</evidence>
<dbReference type="GO" id="GO:0004325">
    <property type="term" value="F:ferrochelatase activity"/>
    <property type="evidence" value="ECO:0007669"/>
    <property type="project" value="InterPro"/>
</dbReference>
<evidence type="ECO:0008006" key="2">
    <source>
        <dbReference type="Google" id="ProtNLM"/>
    </source>
</evidence>
<dbReference type="SUPFAM" id="SSF53800">
    <property type="entry name" value="Chelatase"/>
    <property type="match status" value="1"/>
</dbReference>